<dbReference type="Pfam" id="PF00733">
    <property type="entry name" value="Asn_synthase"/>
    <property type="match status" value="1"/>
</dbReference>
<organism evidence="5 6">
    <name type="scientific">Candidatus Uhrbacteria bacterium RIFCSPLOWO2_01_FULL_53_9</name>
    <dbReference type="NCBI Taxonomy" id="1802403"/>
    <lineage>
        <taxon>Bacteria</taxon>
        <taxon>Candidatus Uhriibacteriota</taxon>
    </lineage>
</organism>
<dbReference type="Proteomes" id="UP000176932">
    <property type="component" value="Unassembled WGS sequence"/>
</dbReference>
<dbReference type="InterPro" id="IPR001962">
    <property type="entry name" value="Asn_synthase"/>
</dbReference>
<dbReference type="EMBL" id="MGEL01000064">
    <property type="protein sequence ID" value="OGL82659.1"/>
    <property type="molecule type" value="Genomic_DNA"/>
</dbReference>
<dbReference type="EC" id="6.3.5.4" evidence="2"/>
<dbReference type="SUPFAM" id="SSF52402">
    <property type="entry name" value="Adenine nucleotide alpha hydrolases-like"/>
    <property type="match status" value="1"/>
</dbReference>
<dbReference type="PANTHER" id="PTHR43284">
    <property type="entry name" value="ASPARAGINE SYNTHETASE (GLUTAMINE-HYDROLYZING)"/>
    <property type="match status" value="1"/>
</dbReference>
<evidence type="ECO:0000256" key="2">
    <source>
        <dbReference type="ARBA" id="ARBA00012737"/>
    </source>
</evidence>
<gene>
    <name evidence="5" type="ORF">A3B32_00125</name>
</gene>
<dbReference type="GO" id="GO:0004066">
    <property type="term" value="F:asparagine synthase (glutamine-hydrolyzing) activity"/>
    <property type="evidence" value="ECO:0007669"/>
    <property type="project" value="UniProtKB-EC"/>
</dbReference>
<dbReference type="SUPFAM" id="SSF56235">
    <property type="entry name" value="N-terminal nucleophile aminohydrolases (Ntn hydrolases)"/>
    <property type="match status" value="1"/>
</dbReference>
<evidence type="ECO:0000313" key="5">
    <source>
        <dbReference type="EMBL" id="OGL82659.1"/>
    </source>
</evidence>
<evidence type="ECO:0000256" key="3">
    <source>
        <dbReference type="ARBA" id="ARBA00048741"/>
    </source>
</evidence>
<accession>A0A1F7UWK7</accession>
<dbReference type="AlphaFoldDB" id="A0A1F7UWK7"/>
<dbReference type="InterPro" id="IPR051786">
    <property type="entry name" value="ASN_synthetase/amidase"/>
</dbReference>
<dbReference type="Gene3D" id="3.40.50.620">
    <property type="entry name" value="HUPs"/>
    <property type="match status" value="1"/>
</dbReference>
<sequence length="530" mass="62196">MLASRIYFDHHYSVRSLVRDDARIDVIGSVHGEVRPELVLARLLLERGILQDPQTIHRVLRSLRGNFCVVIQDRNHCLLAATDKIRSYPLFFGIKNHELVVGNDCPRMVSMMQSVKNLLSFREFQMAGYVTGSKTLYRDLSQIRAGEVLLFDGTSARVLPYYTYYCQEVFSDSREALKERLHEVSVSIFERLIERLHGRPVVVPLSAGNDSRLVVSLLKYLGYPRIQTFTFGIPGNHEARWAKDIAHQLGVPWVFVPYTRRMWRELFYSSLYESYSQLTPSLITVPFLLDFFALHGLSTRDHLPKDAVLINGLSGDFVSGAHVSSEIFARPYIQKDDLIDHIFDRHYVLWRHLCTPKNRAQMRKNIEHIFPATLPERVTQEEAVKQYELWEWSCRQTTFVLSSQRAYDYFGLSWELPLWDDAYLDFWSRVSAQDKMQQALYEDYLTTYDYGRVFRDVDYYRYLSPAMMRYLQGIFARFGPWGVRSAKILLSYWQDSSYYYAIYSYLDYLKQASSHRSPISYHVKYVSERL</sequence>
<comment type="caution">
    <text evidence="5">The sequence shown here is derived from an EMBL/GenBank/DDBJ whole genome shotgun (WGS) entry which is preliminary data.</text>
</comment>
<protein>
    <recommendedName>
        <fullName evidence="2">asparagine synthase (glutamine-hydrolyzing)</fullName>
        <ecNumber evidence="2">6.3.5.4</ecNumber>
    </recommendedName>
</protein>
<dbReference type="InterPro" id="IPR029055">
    <property type="entry name" value="Ntn_hydrolases_N"/>
</dbReference>
<reference evidence="5 6" key="1">
    <citation type="journal article" date="2016" name="Nat. Commun.">
        <title>Thousands of microbial genomes shed light on interconnected biogeochemical processes in an aquifer system.</title>
        <authorList>
            <person name="Anantharaman K."/>
            <person name="Brown C.T."/>
            <person name="Hug L.A."/>
            <person name="Sharon I."/>
            <person name="Castelle C.J."/>
            <person name="Probst A.J."/>
            <person name="Thomas B.C."/>
            <person name="Singh A."/>
            <person name="Wilkins M.J."/>
            <person name="Karaoz U."/>
            <person name="Brodie E.L."/>
            <person name="Williams K.H."/>
            <person name="Hubbard S.S."/>
            <person name="Banfield J.F."/>
        </authorList>
    </citation>
    <scope>NUCLEOTIDE SEQUENCE [LARGE SCALE GENOMIC DNA]</scope>
</reference>
<comment type="catalytic activity">
    <reaction evidence="3">
        <text>L-aspartate + L-glutamine + ATP + H2O = L-asparagine + L-glutamate + AMP + diphosphate + H(+)</text>
        <dbReference type="Rhea" id="RHEA:12228"/>
        <dbReference type="ChEBI" id="CHEBI:15377"/>
        <dbReference type="ChEBI" id="CHEBI:15378"/>
        <dbReference type="ChEBI" id="CHEBI:29985"/>
        <dbReference type="ChEBI" id="CHEBI:29991"/>
        <dbReference type="ChEBI" id="CHEBI:30616"/>
        <dbReference type="ChEBI" id="CHEBI:33019"/>
        <dbReference type="ChEBI" id="CHEBI:58048"/>
        <dbReference type="ChEBI" id="CHEBI:58359"/>
        <dbReference type="ChEBI" id="CHEBI:456215"/>
        <dbReference type="EC" id="6.3.5.4"/>
    </reaction>
</comment>
<dbReference type="InterPro" id="IPR014729">
    <property type="entry name" value="Rossmann-like_a/b/a_fold"/>
</dbReference>
<proteinExistence type="predicted"/>
<evidence type="ECO:0000259" key="4">
    <source>
        <dbReference type="Pfam" id="PF00733"/>
    </source>
</evidence>
<name>A0A1F7UWK7_9BACT</name>
<evidence type="ECO:0000256" key="1">
    <source>
        <dbReference type="ARBA" id="ARBA00005187"/>
    </source>
</evidence>
<comment type="pathway">
    <text evidence="1">Amino-acid biosynthesis; L-asparagine biosynthesis; L-asparagine from L-aspartate (L-Gln route): step 1/1.</text>
</comment>
<feature type="domain" description="Asparagine synthetase" evidence="4">
    <location>
        <begin position="199"/>
        <end position="437"/>
    </location>
</feature>
<evidence type="ECO:0000313" key="6">
    <source>
        <dbReference type="Proteomes" id="UP000176932"/>
    </source>
</evidence>
<dbReference type="PANTHER" id="PTHR43284:SF1">
    <property type="entry name" value="ASPARAGINE SYNTHETASE"/>
    <property type="match status" value="1"/>
</dbReference>
<dbReference type="Gene3D" id="3.60.20.10">
    <property type="entry name" value="Glutamine Phosphoribosylpyrophosphate, subunit 1, domain 1"/>
    <property type="match status" value="1"/>
</dbReference>
<dbReference type="GO" id="GO:0006529">
    <property type="term" value="P:asparagine biosynthetic process"/>
    <property type="evidence" value="ECO:0007669"/>
    <property type="project" value="InterPro"/>
</dbReference>